<reference evidence="1 2" key="1">
    <citation type="submission" date="2019-04" db="EMBL/GenBank/DDBJ databases">
        <title>An improved genome assembly and genetic linkage map for asparagus bean, Vigna unguiculata ssp. sesquipedialis.</title>
        <authorList>
            <person name="Xia Q."/>
            <person name="Zhang R."/>
            <person name="Dong Y."/>
        </authorList>
    </citation>
    <scope>NUCLEOTIDE SEQUENCE [LARGE SCALE GENOMIC DNA]</scope>
    <source>
        <tissue evidence="1">Leaf</tissue>
    </source>
</reference>
<accession>A0A4D6M6L8</accession>
<name>A0A4D6M6L8_VIGUN</name>
<keyword evidence="2" id="KW-1185">Reference proteome</keyword>
<dbReference type="Proteomes" id="UP000501690">
    <property type="component" value="Linkage Group LG6"/>
</dbReference>
<organism evidence="1 2">
    <name type="scientific">Vigna unguiculata</name>
    <name type="common">Cowpea</name>
    <dbReference type="NCBI Taxonomy" id="3917"/>
    <lineage>
        <taxon>Eukaryota</taxon>
        <taxon>Viridiplantae</taxon>
        <taxon>Streptophyta</taxon>
        <taxon>Embryophyta</taxon>
        <taxon>Tracheophyta</taxon>
        <taxon>Spermatophyta</taxon>
        <taxon>Magnoliopsida</taxon>
        <taxon>eudicotyledons</taxon>
        <taxon>Gunneridae</taxon>
        <taxon>Pentapetalae</taxon>
        <taxon>rosids</taxon>
        <taxon>fabids</taxon>
        <taxon>Fabales</taxon>
        <taxon>Fabaceae</taxon>
        <taxon>Papilionoideae</taxon>
        <taxon>50 kb inversion clade</taxon>
        <taxon>NPAAA clade</taxon>
        <taxon>indigoferoid/millettioid clade</taxon>
        <taxon>Phaseoleae</taxon>
        <taxon>Vigna</taxon>
    </lineage>
</organism>
<dbReference type="AlphaFoldDB" id="A0A4D6M6L8"/>
<evidence type="ECO:0000313" key="2">
    <source>
        <dbReference type="Proteomes" id="UP000501690"/>
    </source>
</evidence>
<sequence>MLLMQVAQVKLSRGEEIDSGKSYELDAIHKVIKFNHEHDFTPEFPLLLVGGDELNIVTQQTNFCAAPEGGENELMFYSLDAHNNSNSSQYIS</sequence>
<gene>
    <name evidence="1" type="ORF">DEO72_LG6g1136</name>
</gene>
<evidence type="ECO:0000313" key="1">
    <source>
        <dbReference type="EMBL" id="QCD96433.1"/>
    </source>
</evidence>
<proteinExistence type="predicted"/>
<protein>
    <submittedName>
        <fullName evidence="1">Uncharacterized protein</fullName>
    </submittedName>
</protein>
<dbReference type="EMBL" id="CP039350">
    <property type="protein sequence ID" value="QCD96433.1"/>
    <property type="molecule type" value="Genomic_DNA"/>
</dbReference>